<evidence type="ECO:0000256" key="9">
    <source>
        <dbReference type="RuleBase" id="RU000488"/>
    </source>
</evidence>
<dbReference type="Gene3D" id="1.50.40.10">
    <property type="entry name" value="Mitochondrial carrier domain"/>
    <property type="match status" value="2"/>
</dbReference>
<evidence type="ECO:0000313" key="10">
    <source>
        <dbReference type="EMBL" id="KAJ8900713.1"/>
    </source>
</evidence>
<keyword evidence="5" id="KW-0677">Repeat</keyword>
<dbReference type="PROSITE" id="PS50920">
    <property type="entry name" value="SOLCAR"/>
    <property type="match status" value="3"/>
</dbReference>
<keyword evidence="7 8" id="KW-0472">Membrane</keyword>
<comment type="similarity">
    <text evidence="2 9">Belongs to the mitochondrial carrier (TC 2.A.29) family.</text>
</comment>
<dbReference type="InterPro" id="IPR023395">
    <property type="entry name" value="MCP_dom_sf"/>
</dbReference>
<keyword evidence="6" id="KW-1133">Transmembrane helix</keyword>
<organism evidence="10 11">
    <name type="scientific">Rhodosorus marinus</name>
    <dbReference type="NCBI Taxonomy" id="101924"/>
    <lineage>
        <taxon>Eukaryota</taxon>
        <taxon>Rhodophyta</taxon>
        <taxon>Stylonematophyceae</taxon>
        <taxon>Stylonematales</taxon>
        <taxon>Stylonemataceae</taxon>
        <taxon>Rhodosorus</taxon>
    </lineage>
</organism>
<evidence type="ECO:0000256" key="6">
    <source>
        <dbReference type="ARBA" id="ARBA00022989"/>
    </source>
</evidence>
<dbReference type="GO" id="GO:0055085">
    <property type="term" value="P:transmembrane transport"/>
    <property type="evidence" value="ECO:0007669"/>
    <property type="project" value="InterPro"/>
</dbReference>
<evidence type="ECO:0000256" key="5">
    <source>
        <dbReference type="ARBA" id="ARBA00022737"/>
    </source>
</evidence>
<evidence type="ECO:0000256" key="2">
    <source>
        <dbReference type="ARBA" id="ARBA00006375"/>
    </source>
</evidence>
<feature type="repeat" description="Solcar" evidence="8">
    <location>
        <begin position="208"/>
        <end position="291"/>
    </location>
</feature>
<feature type="repeat" description="Solcar" evidence="8">
    <location>
        <begin position="31"/>
        <end position="103"/>
    </location>
</feature>
<dbReference type="PRINTS" id="PR00926">
    <property type="entry name" value="MITOCARRIER"/>
</dbReference>
<dbReference type="Proteomes" id="UP001157974">
    <property type="component" value="Unassembled WGS sequence"/>
</dbReference>
<keyword evidence="4 8" id="KW-0812">Transmembrane</keyword>
<evidence type="ECO:0000256" key="8">
    <source>
        <dbReference type="PROSITE-ProRule" id="PRU00282"/>
    </source>
</evidence>
<reference evidence="10 11" key="1">
    <citation type="journal article" date="2023" name="Nat. Commun.">
        <title>Origin of minicircular mitochondrial genomes in red algae.</title>
        <authorList>
            <person name="Lee Y."/>
            <person name="Cho C.H."/>
            <person name="Lee Y.M."/>
            <person name="Park S.I."/>
            <person name="Yang J.H."/>
            <person name="West J.A."/>
            <person name="Bhattacharya D."/>
            <person name="Yoon H.S."/>
        </authorList>
    </citation>
    <scope>NUCLEOTIDE SEQUENCE [LARGE SCALE GENOMIC DNA]</scope>
    <source>
        <strain evidence="10 11">CCMP1338</strain>
        <tissue evidence="10">Whole cell</tissue>
    </source>
</reference>
<gene>
    <name evidence="10" type="ORF">NDN08_000014</name>
</gene>
<evidence type="ECO:0000256" key="4">
    <source>
        <dbReference type="ARBA" id="ARBA00022692"/>
    </source>
</evidence>
<comment type="caution">
    <text evidence="10">The sequence shown here is derived from an EMBL/GenBank/DDBJ whole genome shotgun (WGS) entry which is preliminary data.</text>
</comment>
<accession>A0AAV8UI15</accession>
<dbReference type="SUPFAM" id="SSF103506">
    <property type="entry name" value="Mitochondrial carrier"/>
    <property type="match status" value="1"/>
</dbReference>
<evidence type="ECO:0000256" key="7">
    <source>
        <dbReference type="ARBA" id="ARBA00023136"/>
    </source>
</evidence>
<evidence type="ECO:0000256" key="3">
    <source>
        <dbReference type="ARBA" id="ARBA00022448"/>
    </source>
</evidence>
<keyword evidence="11" id="KW-1185">Reference proteome</keyword>
<dbReference type="EMBL" id="JAMWBK010000013">
    <property type="protein sequence ID" value="KAJ8900713.1"/>
    <property type="molecule type" value="Genomic_DNA"/>
</dbReference>
<dbReference type="InterPro" id="IPR018108">
    <property type="entry name" value="MCP_transmembrane"/>
</dbReference>
<sequence length="349" mass="37426">MALVQRKGERHLRDNKQMAEVAQGIAGSSTLSFTQKMIAGASARGIAQTVLHPIDVMRTRLQAKGITSTLTLETFLKGVVPQVVLALPAGAVQFVAFEYCKEKLRDLFPAENLQAARDLVAGAGGALAASVVRVPQEVLKQRIQADIYPNIMTALPTLFRQDGPMGLYTGYTATISRDVPWNALSFLFHAQFKRLFARFQGRTPNNDENLALASFSGSMAAVIMTPVDVVKTRLMTQKAGETAYKGIVGTFSKIIAEEGAGALFKGLVPRILFLAPLAGITLSVYEAITRVMLKKNGAQVAYGVSVPRTGRASSLLSPVQVAIDEPATLPNLGRNSPARTLAARTMNVA</sequence>
<dbReference type="InterPro" id="IPR002067">
    <property type="entry name" value="MCP"/>
</dbReference>
<evidence type="ECO:0000256" key="1">
    <source>
        <dbReference type="ARBA" id="ARBA00004141"/>
    </source>
</evidence>
<dbReference type="Pfam" id="PF00153">
    <property type="entry name" value="Mito_carr"/>
    <property type="match status" value="3"/>
</dbReference>
<name>A0AAV8UI15_9RHOD</name>
<dbReference type="PANTHER" id="PTHR45667">
    <property type="entry name" value="S-ADENOSYLMETHIONINE MITOCHONDRIAL CARRIER PROTEIN"/>
    <property type="match status" value="1"/>
</dbReference>
<keyword evidence="3 9" id="KW-0813">Transport</keyword>
<proteinExistence type="inferred from homology"/>
<dbReference type="GO" id="GO:0016020">
    <property type="term" value="C:membrane"/>
    <property type="evidence" value="ECO:0007669"/>
    <property type="project" value="UniProtKB-SubCell"/>
</dbReference>
<dbReference type="AlphaFoldDB" id="A0AAV8UI15"/>
<evidence type="ECO:0000313" key="11">
    <source>
        <dbReference type="Proteomes" id="UP001157974"/>
    </source>
</evidence>
<feature type="repeat" description="Solcar" evidence="8">
    <location>
        <begin position="116"/>
        <end position="195"/>
    </location>
</feature>
<protein>
    <submittedName>
        <fullName evidence="10">Uncharacterized protein</fullName>
    </submittedName>
</protein>
<comment type="subcellular location">
    <subcellularLocation>
        <location evidence="1">Membrane</location>
        <topology evidence="1">Multi-pass membrane protein</topology>
    </subcellularLocation>
</comment>